<reference evidence="2" key="3">
    <citation type="submission" date="2017-06" db="EMBL/GenBank/DDBJ databases">
        <authorList>
            <person name="Kim H.J."/>
            <person name="Triplett B.A."/>
        </authorList>
    </citation>
    <scope>NUCLEOTIDE SEQUENCE [LARGE SCALE GENOMIC DNA]</scope>
    <source>
        <strain evidence="2">Kingella_eburonensis</strain>
    </source>
</reference>
<keyword evidence="3" id="KW-1185">Reference proteome</keyword>
<dbReference type="EMBL" id="FXUV01000023">
    <property type="protein sequence ID" value="SMQ12497.1"/>
    <property type="molecule type" value="Genomic_DNA"/>
</dbReference>
<proteinExistence type="predicted"/>
<protein>
    <submittedName>
        <fullName evidence="2">Uncharacterized protein</fullName>
    </submittedName>
</protein>
<dbReference type="Proteomes" id="UP000215450">
    <property type="component" value="Unassembled WGS sequence"/>
</dbReference>
<sequence length="48" mass="5474">MAVVASKKTQSVSRFLQQNQVSNLYPKVEDLLSLAMQQRLDCLPNYFA</sequence>
<evidence type="ECO:0000313" key="2">
    <source>
        <dbReference type="EMBL" id="SNB70572.1"/>
    </source>
</evidence>
<reference evidence="1" key="1">
    <citation type="submission" date="2017-05" db="EMBL/GenBank/DDBJ databases">
        <authorList>
            <person name="Song R."/>
            <person name="Chenine A.L."/>
            <person name="Ruprecht R.M."/>
        </authorList>
    </citation>
    <scope>NUCLEOTIDE SEQUENCE</scope>
    <source>
        <strain evidence="1">Kingella_eburonensis</strain>
    </source>
</reference>
<evidence type="ECO:0000313" key="1">
    <source>
        <dbReference type="EMBL" id="SMQ12497.1"/>
    </source>
</evidence>
<name>A0A238TAT0_9NEIS</name>
<dbReference type="RefSeq" id="WP_180676227.1">
    <property type="nucleotide sequence ID" value="NZ_FXUV02000026.1"/>
</dbReference>
<evidence type="ECO:0000313" key="3">
    <source>
        <dbReference type="Proteomes" id="UP000215450"/>
    </source>
</evidence>
<dbReference type="AlphaFoldDB" id="A0A238TAT0"/>
<accession>A0A238TAT0</accession>
<gene>
    <name evidence="2" type="ORF">KEBURONENSIS_01353</name>
    <name evidence="1" type="ORF">KEBURONENSIS_01398</name>
</gene>
<dbReference type="EMBL" id="FXUV02000026">
    <property type="protein sequence ID" value="SNB70572.1"/>
    <property type="molecule type" value="Genomic_DNA"/>
</dbReference>
<organism evidence="2 3">
    <name type="scientific">Kingella negevensis</name>
    <dbReference type="NCBI Taxonomy" id="1522312"/>
    <lineage>
        <taxon>Bacteria</taxon>
        <taxon>Pseudomonadati</taxon>
        <taxon>Pseudomonadota</taxon>
        <taxon>Betaproteobacteria</taxon>
        <taxon>Neisseriales</taxon>
        <taxon>Neisseriaceae</taxon>
        <taxon>Kingella</taxon>
    </lineage>
</organism>
<reference evidence="3" key="2">
    <citation type="submission" date="2017-06" db="EMBL/GenBank/DDBJ databases">
        <authorList>
            <person name="Laurent S."/>
        </authorList>
    </citation>
    <scope>NUCLEOTIDE SEQUENCE [LARGE SCALE GENOMIC DNA]</scope>
</reference>